<name>D1Z1F9_METPS</name>
<dbReference type="eggNOG" id="arCOG10873">
    <property type="taxonomic scope" value="Archaea"/>
</dbReference>
<evidence type="ECO:0000313" key="1">
    <source>
        <dbReference type="EMBL" id="BAI62531.1"/>
    </source>
</evidence>
<reference evidence="1 2" key="2">
    <citation type="journal article" date="2008" name="Int. J. Syst. Evol. Microbiol.">
        <title>Methanocella paludicola gen. nov., sp. nov., a methane-producing archaeon, the first isolate of the lineage 'Rice Cluster I', and proposal of the new archaeal order Methanocellales ord. nov.</title>
        <authorList>
            <person name="Sakai S."/>
            <person name="Imachi H."/>
            <person name="Hanada S."/>
            <person name="Ohashi A."/>
            <person name="Harada H."/>
            <person name="Kamagata Y."/>
        </authorList>
    </citation>
    <scope>NUCLEOTIDE SEQUENCE [LARGE SCALE GENOMIC DNA]</scope>
    <source>
        <strain evidence="2">DSM 17711 / JCM 13418 / NBRC 101707 / SANAE</strain>
    </source>
</reference>
<dbReference type="STRING" id="304371.MCP_2459"/>
<dbReference type="Proteomes" id="UP000001882">
    <property type="component" value="Chromosome"/>
</dbReference>
<dbReference type="InParanoid" id="D1Z1F9"/>
<dbReference type="EMBL" id="AP011532">
    <property type="protein sequence ID" value="BAI62531.1"/>
    <property type="molecule type" value="Genomic_DNA"/>
</dbReference>
<dbReference type="KEGG" id="mpd:MCP_2459"/>
<proteinExistence type="predicted"/>
<reference evidence="2" key="3">
    <citation type="journal article" date="2011" name="PLoS ONE">
        <title>Genome sequence of a mesophilic hydrogenotrophic methanogen Methanocella paludicola, the first cultivated representative of the order Methanocellales.</title>
        <authorList>
            <person name="Sakai S."/>
            <person name="Takaki Y."/>
            <person name="Shimamura S."/>
            <person name="Sekine M."/>
            <person name="Tajima T."/>
            <person name="Kosugi H."/>
            <person name="Ichikawa N."/>
            <person name="Tasumi E."/>
            <person name="Hiraki A.T."/>
            <person name="Shimizu A."/>
            <person name="Kato Y."/>
            <person name="Nishiko R."/>
            <person name="Mori K."/>
            <person name="Fujita N."/>
            <person name="Imachi H."/>
            <person name="Takai K."/>
        </authorList>
    </citation>
    <scope>NUCLEOTIDE SEQUENCE [LARGE SCALE GENOMIC DNA]</scope>
    <source>
        <strain evidence="2">DSM 17711 / JCM 13418 / NBRC 101707 / SANAE</strain>
    </source>
</reference>
<accession>D1Z1F9</accession>
<protein>
    <submittedName>
        <fullName evidence="1">Uncharacterized protein</fullName>
    </submittedName>
</protein>
<dbReference type="AlphaFoldDB" id="D1Z1F9"/>
<keyword evidence="2" id="KW-1185">Reference proteome</keyword>
<gene>
    <name evidence="1" type="ordered locus">MCP_2459</name>
</gene>
<reference evidence="1 2" key="1">
    <citation type="journal article" date="2007" name="Appl. Environ. Microbiol.">
        <title>Isolation of key methanogens for global methane emission from rice paddy fields: a novel isolate affiliated with the clone cluster rice cluster I.</title>
        <authorList>
            <person name="Sakai S."/>
            <person name="Imachi H."/>
            <person name="Sekiguchi Y."/>
            <person name="Ohashi A."/>
            <person name="Harada H."/>
            <person name="Kamagata Y."/>
        </authorList>
    </citation>
    <scope>NUCLEOTIDE SEQUENCE [LARGE SCALE GENOMIC DNA]</scope>
    <source>
        <strain evidence="2">DSM 17711 / JCM 13418 / NBRC 101707 / SANAE</strain>
    </source>
</reference>
<sequence>MNTGVNIRASFAFVLACIVMAASVPSPALGAAAEARYEVVADGVTYGNDLTITGLNQSVFHQQTLAAADRETAELSFPSDLKFSPSQGVDLALPSISQTREQTVSSSSTGFFEANIPFYPCCNYGAAPVGFGQFRKPSPVTAARFRGSALMYPEMVVRGILVPDLAYENKNVNNSMVTLPPAMAAGAYGEVATVANSTRGETAINNSTFGNLTPPLILSTHRFNFDSNASQINNYSIMERMWRNSHLAHLMDVAYEGDASLPFWMEPLKPTEALQRTNHSRVISYSLNMTQPGKYLTRAGWDLVPLTPGEL</sequence>
<organism evidence="1 2">
    <name type="scientific">Methanocella paludicola (strain DSM 17711 / JCM 13418 / NBRC 101707 / SANAE)</name>
    <dbReference type="NCBI Taxonomy" id="304371"/>
    <lineage>
        <taxon>Archaea</taxon>
        <taxon>Methanobacteriati</taxon>
        <taxon>Methanobacteriota</taxon>
        <taxon>Stenosarchaea group</taxon>
        <taxon>Methanomicrobia</taxon>
        <taxon>Methanocellales</taxon>
        <taxon>Methanocellaceae</taxon>
        <taxon>Methanocella</taxon>
    </lineage>
</organism>
<evidence type="ECO:0000313" key="2">
    <source>
        <dbReference type="Proteomes" id="UP000001882"/>
    </source>
</evidence>